<evidence type="ECO:0000256" key="1">
    <source>
        <dbReference type="SAM" id="MobiDB-lite"/>
    </source>
</evidence>
<comment type="caution">
    <text evidence="2">The sequence shown here is derived from an EMBL/GenBank/DDBJ whole genome shotgun (WGS) entry which is preliminary data.</text>
</comment>
<dbReference type="Proteomes" id="UP001150062">
    <property type="component" value="Unassembled WGS sequence"/>
</dbReference>
<name>A0ABQ8YDG1_9EUKA</name>
<feature type="compositionally biased region" description="Basic and acidic residues" evidence="1">
    <location>
        <begin position="61"/>
        <end position="71"/>
    </location>
</feature>
<organism evidence="2 3">
    <name type="scientific">Anaeramoeba flamelloides</name>
    <dbReference type="NCBI Taxonomy" id="1746091"/>
    <lineage>
        <taxon>Eukaryota</taxon>
        <taxon>Metamonada</taxon>
        <taxon>Anaeramoebidae</taxon>
        <taxon>Anaeramoeba</taxon>
    </lineage>
</organism>
<keyword evidence="3" id="KW-1185">Reference proteome</keyword>
<protein>
    <submittedName>
        <fullName evidence="2">Uncharacterized protein</fullName>
    </submittedName>
</protein>
<evidence type="ECO:0000313" key="3">
    <source>
        <dbReference type="Proteomes" id="UP001150062"/>
    </source>
</evidence>
<dbReference type="EMBL" id="JAOAOG010000175">
    <property type="protein sequence ID" value="KAJ6242575.1"/>
    <property type="molecule type" value="Genomic_DNA"/>
</dbReference>
<gene>
    <name evidence="2" type="ORF">M0813_22720</name>
</gene>
<feature type="compositionally biased region" description="Basic residues" evidence="1">
    <location>
        <begin position="51"/>
        <end position="60"/>
    </location>
</feature>
<accession>A0ABQ8YDG1</accession>
<evidence type="ECO:0000313" key="2">
    <source>
        <dbReference type="EMBL" id="KAJ6242575.1"/>
    </source>
</evidence>
<reference evidence="2" key="1">
    <citation type="submission" date="2022-08" db="EMBL/GenBank/DDBJ databases">
        <title>Novel sulfate-reducing endosymbionts in the free-living metamonad Anaeramoeba.</title>
        <authorList>
            <person name="Jerlstrom-Hultqvist J."/>
            <person name="Cepicka I."/>
            <person name="Gallot-Lavallee L."/>
            <person name="Salas-Leiva D."/>
            <person name="Curtis B.A."/>
            <person name="Zahonova K."/>
            <person name="Pipaliya S."/>
            <person name="Dacks J."/>
            <person name="Roger A.J."/>
        </authorList>
    </citation>
    <scope>NUCLEOTIDE SEQUENCE</scope>
    <source>
        <strain evidence="2">Schooner1</strain>
    </source>
</reference>
<feature type="region of interest" description="Disordered" evidence="1">
    <location>
        <begin position="39"/>
        <end position="71"/>
    </location>
</feature>
<proteinExistence type="predicted"/>
<sequence>MLRVKAQVREIRRRIKAMPKRFPITNVYLRKMKDQVKNLLQEENEKNRKEKEKKRKKNEKKKKDQQKEQLNKLKKWRMKERLPMNQKFIKLVTFSSFDIEDYIEGYYGHIRVVFIYRTKDLEIDQQKRVNIQ</sequence>